<proteinExistence type="inferred from homology"/>
<name>A0AAW9R9Y2_9HYPH</name>
<dbReference type="PANTHER" id="PTHR42760">
    <property type="entry name" value="SHORT-CHAIN DEHYDROGENASES/REDUCTASES FAMILY MEMBER"/>
    <property type="match status" value="1"/>
</dbReference>
<dbReference type="Pfam" id="PF13561">
    <property type="entry name" value="adh_short_C2"/>
    <property type="match status" value="1"/>
</dbReference>
<sequence length="253" mass="25777">MNCCVTDQSVIVTGAASGIGKACATYLLGGGNRVLAADLREEDLAAAFPQPPNNLRTVAADISDADACARIVETAVEAFGAVDALMHWAGRHSIKSWDQLTADDFDSLLRVNVTGSFLMAQAAARRMAGQATGGAIVLTGSTAVIHAPIGGSAGNGGPLYVTSKAAITGMVRSLARALGPSNIRVNGVAPGVTETPMISNYAQETRELQVKTSPLGRIGSAAEVAEAGCMLISPASRYVSGEMIIVNGATAFG</sequence>
<dbReference type="FunFam" id="3.40.50.720:FF:000084">
    <property type="entry name" value="Short-chain dehydrogenase reductase"/>
    <property type="match status" value="1"/>
</dbReference>
<dbReference type="GO" id="GO:0048038">
    <property type="term" value="F:quinone binding"/>
    <property type="evidence" value="ECO:0007669"/>
    <property type="project" value="TreeGrafter"/>
</dbReference>
<protein>
    <submittedName>
        <fullName evidence="3">SDR family oxidoreductase</fullName>
    </submittedName>
</protein>
<evidence type="ECO:0000256" key="1">
    <source>
        <dbReference type="ARBA" id="ARBA00006484"/>
    </source>
</evidence>
<keyword evidence="4" id="KW-1185">Reference proteome</keyword>
<reference evidence="3 4" key="1">
    <citation type="submission" date="2024-02" db="EMBL/GenBank/DDBJ databases">
        <title>Genome analysis and characterization of Microbaculum marinisediminis sp. nov., isolated from marine sediment.</title>
        <authorList>
            <person name="Du Z.-J."/>
            <person name="Ye Y.-Q."/>
            <person name="Zhang Z.-R."/>
            <person name="Yuan S.-M."/>
            <person name="Zhang X.-Y."/>
        </authorList>
    </citation>
    <scope>NUCLEOTIDE SEQUENCE [LARGE SCALE GENOMIC DNA]</scope>
    <source>
        <strain evidence="3 4">SDUM1044001</strain>
    </source>
</reference>
<dbReference type="InterPro" id="IPR002347">
    <property type="entry name" value="SDR_fam"/>
</dbReference>
<dbReference type="Gene3D" id="3.40.50.720">
    <property type="entry name" value="NAD(P)-binding Rossmann-like Domain"/>
    <property type="match status" value="1"/>
</dbReference>
<dbReference type="InterPro" id="IPR020904">
    <property type="entry name" value="Sc_DH/Rdtase_CS"/>
</dbReference>
<dbReference type="PROSITE" id="PS00061">
    <property type="entry name" value="ADH_SHORT"/>
    <property type="match status" value="1"/>
</dbReference>
<comment type="caution">
    <text evidence="3">The sequence shown here is derived from an EMBL/GenBank/DDBJ whole genome shotgun (WGS) entry which is preliminary data.</text>
</comment>
<dbReference type="CDD" id="cd05233">
    <property type="entry name" value="SDR_c"/>
    <property type="match status" value="1"/>
</dbReference>
<dbReference type="PANTHER" id="PTHR42760:SF133">
    <property type="entry name" value="3-OXOACYL-[ACYL-CARRIER-PROTEIN] REDUCTASE"/>
    <property type="match status" value="1"/>
</dbReference>
<dbReference type="Proteomes" id="UP001378188">
    <property type="component" value="Unassembled WGS sequence"/>
</dbReference>
<dbReference type="AlphaFoldDB" id="A0AAW9R9Y2"/>
<dbReference type="GO" id="GO:0006633">
    <property type="term" value="P:fatty acid biosynthetic process"/>
    <property type="evidence" value="ECO:0007669"/>
    <property type="project" value="TreeGrafter"/>
</dbReference>
<dbReference type="InterPro" id="IPR036291">
    <property type="entry name" value="NAD(P)-bd_dom_sf"/>
</dbReference>
<evidence type="ECO:0000256" key="2">
    <source>
        <dbReference type="ARBA" id="ARBA00023002"/>
    </source>
</evidence>
<keyword evidence="2" id="KW-0560">Oxidoreductase</keyword>
<accession>A0AAW9R9Y2</accession>
<gene>
    <name evidence="3" type="ORF">V3328_00760</name>
</gene>
<dbReference type="GO" id="GO:0016616">
    <property type="term" value="F:oxidoreductase activity, acting on the CH-OH group of donors, NAD or NADP as acceptor"/>
    <property type="evidence" value="ECO:0007669"/>
    <property type="project" value="TreeGrafter"/>
</dbReference>
<evidence type="ECO:0000313" key="4">
    <source>
        <dbReference type="Proteomes" id="UP001378188"/>
    </source>
</evidence>
<evidence type="ECO:0000313" key="3">
    <source>
        <dbReference type="EMBL" id="MEJ8569984.1"/>
    </source>
</evidence>
<dbReference type="SUPFAM" id="SSF51735">
    <property type="entry name" value="NAD(P)-binding Rossmann-fold domains"/>
    <property type="match status" value="1"/>
</dbReference>
<comment type="similarity">
    <text evidence="1">Belongs to the short-chain dehydrogenases/reductases (SDR) family.</text>
</comment>
<organism evidence="3 4">
    <name type="scientific">Microbaculum marinum</name>
    <dbReference type="NCBI Taxonomy" id="1764581"/>
    <lineage>
        <taxon>Bacteria</taxon>
        <taxon>Pseudomonadati</taxon>
        <taxon>Pseudomonadota</taxon>
        <taxon>Alphaproteobacteria</taxon>
        <taxon>Hyphomicrobiales</taxon>
        <taxon>Tepidamorphaceae</taxon>
        <taxon>Microbaculum</taxon>
    </lineage>
</organism>
<dbReference type="PRINTS" id="PR00081">
    <property type="entry name" value="GDHRDH"/>
</dbReference>
<dbReference type="RefSeq" id="WP_340327724.1">
    <property type="nucleotide sequence ID" value="NZ_JAZHOF010000001.1"/>
</dbReference>
<dbReference type="EMBL" id="JAZHOF010000001">
    <property type="protein sequence ID" value="MEJ8569984.1"/>
    <property type="molecule type" value="Genomic_DNA"/>
</dbReference>